<organism evidence="1 2">
    <name type="scientific">Striga hermonthica</name>
    <name type="common">Purple witchweed</name>
    <name type="synonym">Buchnera hermonthica</name>
    <dbReference type="NCBI Taxonomy" id="68872"/>
    <lineage>
        <taxon>Eukaryota</taxon>
        <taxon>Viridiplantae</taxon>
        <taxon>Streptophyta</taxon>
        <taxon>Embryophyta</taxon>
        <taxon>Tracheophyta</taxon>
        <taxon>Spermatophyta</taxon>
        <taxon>Magnoliopsida</taxon>
        <taxon>eudicotyledons</taxon>
        <taxon>Gunneridae</taxon>
        <taxon>Pentapetalae</taxon>
        <taxon>asterids</taxon>
        <taxon>lamiids</taxon>
        <taxon>Lamiales</taxon>
        <taxon>Orobanchaceae</taxon>
        <taxon>Buchnereae</taxon>
        <taxon>Striga</taxon>
    </lineage>
</organism>
<dbReference type="PANTHER" id="PTHR37758:SF1">
    <property type="entry name" value="OS03G0334300 PROTEIN"/>
    <property type="match status" value="1"/>
</dbReference>
<comment type="caution">
    <text evidence="1">The sequence shown here is derived from an EMBL/GenBank/DDBJ whole genome shotgun (WGS) entry which is preliminary data.</text>
</comment>
<dbReference type="Proteomes" id="UP001153555">
    <property type="component" value="Unassembled WGS sequence"/>
</dbReference>
<reference evidence="1" key="1">
    <citation type="submission" date="2019-12" db="EMBL/GenBank/DDBJ databases">
        <authorList>
            <person name="Scholes J."/>
        </authorList>
    </citation>
    <scope>NUCLEOTIDE SEQUENCE</scope>
</reference>
<dbReference type="GO" id="GO:0009507">
    <property type="term" value="C:chloroplast"/>
    <property type="evidence" value="ECO:0007669"/>
    <property type="project" value="TreeGrafter"/>
</dbReference>
<dbReference type="PANTHER" id="PTHR37758">
    <property type="entry name" value="OS03G0334300 PROTEIN"/>
    <property type="match status" value="1"/>
</dbReference>
<evidence type="ECO:0000313" key="1">
    <source>
        <dbReference type="EMBL" id="CAA0834489.1"/>
    </source>
</evidence>
<protein>
    <submittedName>
        <fullName evidence="1">Uncharacterized protein</fullName>
    </submittedName>
</protein>
<name>A0A9N7RKF9_STRHE</name>
<dbReference type="EMBL" id="CACSLK010028053">
    <property type="protein sequence ID" value="CAA0834489.1"/>
    <property type="molecule type" value="Genomic_DNA"/>
</dbReference>
<keyword evidence="2" id="KW-1185">Reference proteome</keyword>
<gene>
    <name evidence="1" type="ORF">SHERM_02306</name>
</gene>
<accession>A0A9N7RKF9</accession>
<dbReference type="AlphaFoldDB" id="A0A9N7RKF9"/>
<evidence type="ECO:0000313" key="2">
    <source>
        <dbReference type="Proteomes" id="UP001153555"/>
    </source>
</evidence>
<dbReference type="OrthoDB" id="1576084at2759"/>
<sequence length="139" mass="15287">MEAAISGGQSPATSIFKPKTKKVFSPVHSYTLPVSKSLHKGRVLKVECAKGGSSPADKLLAANEEFDLEEEIIGLKELSSKCRGDFAGLIELLECLEREAIMGEDEGKEPDDYNRRAQIFDKSSRVFRALKQDKNKSAV</sequence>
<proteinExistence type="predicted"/>